<evidence type="ECO:0000256" key="2">
    <source>
        <dbReference type="ARBA" id="ARBA00022617"/>
    </source>
</evidence>
<dbReference type="InterPro" id="IPR001128">
    <property type="entry name" value="Cyt_P450"/>
</dbReference>
<organism evidence="5 6">
    <name type="scientific">Amborella trichopoda</name>
    <dbReference type="NCBI Taxonomy" id="13333"/>
    <lineage>
        <taxon>Eukaryota</taxon>
        <taxon>Viridiplantae</taxon>
        <taxon>Streptophyta</taxon>
        <taxon>Embryophyta</taxon>
        <taxon>Tracheophyta</taxon>
        <taxon>Spermatophyta</taxon>
        <taxon>Magnoliopsida</taxon>
        <taxon>Amborellales</taxon>
        <taxon>Amborellaceae</taxon>
        <taxon>Amborella</taxon>
    </lineage>
</organism>
<proteinExistence type="inferred from homology"/>
<dbReference type="InterPro" id="IPR036396">
    <property type="entry name" value="Cyt_P450_sf"/>
</dbReference>
<dbReference type="Pfam" id="PF00067">
    <property type="entry name" value="p450"/>
    <property type="match status" value="1"/>
</dbReference>
<dbReference type="GO" id="GO:0020037">
    <property type="term" value="F:heme binding"/>
    <property type="evidence" value="ECO:0007669"/>
    <property type="project" value="InterPro"/>
</dbReference>
<keyword evidence="6" id="KW-1185">Reference proteome</keyword>
<dbReference type="eggNOG" id="KOG0684">
    <property type="taxonomic scope" value="Eukaryota"/>
</dbReference>
<evidence type="ECO:0000256" key="1">
    <source>
        <dbReference type="ARBA" id="ARBA00010617"/>
    </source>
</evidence>
<name>W1PCN1_AMBTC</name>
<keyword evidence="4" id="KW-0408">Iron</keyword>
<dbReference type="AlphaFoldDB" id="W1PCN1"/>
<dbReference type="InterPro" id="IPR050529">
    <property type="entry name" value="CYP450_sterol_14alpha_dmase"/>
</dbReference>
<dbReference type="PANTHER" id="PTHR24304">
    <property type="entry name" value="CYTOCHROME P450 FAMILY 7"/>
    <property type="match status" value="1"/>
</dbReference>
<evidence type="ECO:0000256" key="3">
    <source>
        <dbReference type="ARBA" id="ARBA00022723"/>
    </source>
</evidence>
<evidence type="ECO:0008006" key="7">
    <source>
        <dbReference type="Google" id="ProtNLM"/>
    </source>
</evidence>
<dbReference type="Gene3D" id="1.10.630.10">
    <property type="entry name" value="Cytochrome P450"/>
    <property type="match status" value="1"/>
</dbReference>
<dbReference type="PRINTS" id="PR00465">
    <property type="entry name" value="EP450IV"/>
</dbReference>
<protein>
    <recommendedName>
        <fullName evidence="7">Cytochrome P450</fullName>
    </recommendedName>
</protein>
<evidence type="ECO:0000313" key="6">
    <source>
        <dbReference type="Proteomes" id="UP000017836"/>
    </source>
</evidence>
<reference evidence="6" key="1">
    <citation type="journal article" date="2013" name="Science">
        <title>The Amborella genome and the evolution of flowering plants.</title>
        <authorList>
            <consortium name="Amborella Genome Project"/>
        </authorList>
    </citation>
    <scope>NUCLEOTIDE SEQUENCE [LARGE SCALE GENOMIC DNA]</scope>
</reference>
<dbReference type="GO" id="GO:0016705">
    <property type="term" value="F:oxidoreductase activity, acting on paired donors, with incorporation or reduction of molecular oxygen"/>
    <property type="evidence" value="ECO:0007669"/>
    <property type="project" value="InterPro"/>
</dbReference>
<keyword evidence="3" id="KW-0479">Metal-binding</keyword>
<evidence type="ECO:0000256" key="4">
    <source>
        <dbReference type="ARBA" id="ARBA00023004"/>
    </source>
</evidence>
<dbReference type="Proteomes" id="UP000017836">
    <property type="component" value="Unassembled WGS sequence"/>
</dbReference>
<dbReference type="PANTHER" id="PTHR24304:SF2">
    <property type="entry name" value="24-HYDROXYCHOLESTEROL 7-ALPHA-HYDROXYLASE"/>
    <property type="match status" value="1"/>
</dbReference>
<dbReference type="SUPFAM" id="SSF48264">
    <property type="entry name" value="Cytochrome P450"/>
    <property type="match status" value="1"/>
</dbReference>
<dbReference type="GO" id="GO:0004497">
    <property type="term" value="F:monooxygenase activity"/>
    <property type="evidence" value="ECO:0007669"/>
    <property type="project" value="InterPro"/>
</dbReference>
<accession>W1PCN1</accession>
<dbReference type="EMBL" id="KI394169">
    <property type="protein sequence ID" value="ERN04800.1"/>
    <property type="molecule type" value="Genomic_DNA"/>
</dbReference>
<sequence>MDLLYRCIKEALRLHPPAILILRSSHSDFTVTTREGKEYEVPKGQIVATSPALANRLGHIYKDPDRLDLDRFGPGREEDKTTGEFSYI</sequence>
<comment type="similarity">
    <text evidence="1">Belongs to the cytochrome P450 family.</text>
</comment>
<gene>
    <name evidence="5" type="ORF">AMTR_s00140p00102220</name>
</gene>
<dbReference type="Gramene" id="ERN04800">
    <property type="protein sequence ID" value="ERN04800"/>
    <property type="gene ID" value="AMTR_s00140p00102220"/>
</dbReference>
<evidence type="ECO:0000313" key="5">
    <source>
        <dbReference type="EMBL" id="ERN04800.1"/>
    </source>
</evidence>
<dbReference type="HOGENOM" id="CLU_2472113_0_0_1"/>
<dbReference type="InterPro" id="IPR002403">
    <property type="entry name" value="Cyt_P450_E_grp-IV"/>
</dbReference>
<keyword evidence="2" id="KW-0349">Heme</keyword>
<dbReference type="GO" id="GO:0005506">
    <property type="term" value="F:iron ion binding"/>
    <property type="evidence" value="ECO:0007669"/>
    <property type="project" value="InterPro"/>
</dbReference>
<dbReference type="STRING" id="13333.W1PCN1"/>